<evidence type="ECO:0000256" key="2">
    <source>
        <dbReference type="ARBA" id="ARBA00022797"/>
    </source>
</evidence>
<dbReference type="GO" id="GO:0097176">
    <property type="term" value="P:epoxide metabolic process"/>
    <property type="evidence" value="ECO:0007669"/>
    <property type="project" value="TreeGrafter"/>
</dbReference>
<reference evidence="6 7" key="1">
    <citation type="submission" date="2020-01" db="EMBL/GenBank/DDBJ databases">
        <authorList>
            <consortium name="DOE Joint Genome Institute"/>
            <person name="Haridas S."/>
            <person name="Albert R."/>
            <person name="Binder M."/>
            <person name="Bloem J."/>
            <person name="Labutti K."/>
            <person name="Salamov A."/>
            <person name="Andreopoulos B."/>
            <person name="Baker S.E."/>
            <person name="Barry K."/>
            <person name="Bills G."/>
            <person name="Bluhm B.H."/>
            <person name="Cannon C."/>
            <person name="Castanera R."/>
            <person name="Culley D.E."/>
            <person name="Daum C."/>
            <person name="Ezra D."/>
            <person name="Gonzalez J.B."/>
            <person name="Henrissat B."/>
            <person name="Kuo A."/>
            <person name="Liang C."/>
            <person name="Lipzen A."/>
            <person name="Lutzoni F."/>
            <person name="Magnuson J."/>
            <person name="Mondo S."/>
            <person name="Nolan M."/>
            <person name="Ohm R."/>
            <person name="Pangilinan J."/>
            <person name="Park H.-J.H."/>
            <person name="Ramirez L."/>
            <person name="Alfaro M."/>
            <person name="Sun H."/>
            <person name="Tritt A."/>
            <person name="Yoshinaga Y."/>
            <person name="Zwiers L.-H.L."/>
            <person name="Turgeon B.G."/>
            <person name="Goodwin S.B."/>
            <person name="Spatafora J.W."/>
            <person name="Crous P.W."/>
            <person name="Grigoriev I.V."/>
        </authorList>
    </citation>
    <scope>NUCLEOTIDE SEQUENCE [LARGE SCALE GENOMIC DNA]</scope>
    <source>
        <strain evidence="6 7">CBS 611.86</strain>
    </source>
</reference>
<feature type="domain" description="Epoxide hydrolase N-terminal" evidence="5">
    <location>
        <begin position="4"/>
        <end position="114"/>
    </location>
</feature>
<proteinExistence type="inferred from homology"/>
<dbReference type="OrthoDB" id="7130006at2759"/>
<evidence type="ECO:0000259" key="5">
    <source>
        <dbReference type="Pfam" id="PF06441"/>
    </source>
</evidence>
<comment type="caution">
    <text evidence="6">The sequence shown here is derived from an EMBL/GenBank/DDBJ whole genome shotgun (WGS) entry which is preliminary data.</text>
</comment>
<sequence length="408" mass="44942">MASIRDFTIHVPRPKIERLKQKLALADLPDELDDVDWQYGAPLAHVSRLASHWRTQYSWEQTEASLNQLPNYATTVSVDGFDPVEVHFLHQKSGVRNAIPLLFVHGWPGSFLEVTRLLPFLGGGDGDGDGGPAFHVVAPSLPNFGFSGAVKKAGFGLKQYAETCHKVMLALGYEEYVTQGGDWGSTITRIMGEVYPTHVRASHLNLVASLPPPPTSPFAFVTFLAKHMLNMYTPAEAAGLERTQEVQKSGMGYYQLQTTKPQTIGYALADSPVGLLAWIYEKLHEWTDEYAWTDDEVCTWASMYYFSTAGPAASLRIYYESTRGSHPAGPGKYNPAVKLGLAYFPKEICRLPKAWASFLGPVAYLKEHERGGHFAAWEKPEALAGDLRVMFGKGGGAHSVVQGKSGYD</sequence>
<feature type="active site" description="Proton acceptor" evidence="4">
    <location>
        <position position="373"/>
    </location>
</feature>
<evidence type="ECO:0000256" key="1">
    <source>
        <dbReference type="ARBA" id="ARBA00010088"/>
    </source>
</evidence>
<dbReference type="PIRSF" id="PIRSF001112">
    <property type="entry name" value="Epoxide_hydrolase"/>
    <property type="match status" value="1"/>
</dbReference>
<comment type="similarity">
    <text evidence="1">Belongs to the peptidase S33 family.</text>
</comment>
<dbReference type="InterPro" id="IPR010497">
    <property type="entry name" value="Epoxide_hydro_N"/>
</dbReference>
<evidence type="ECO:0000313" key="6">
    <source>
        <dbReference type="EMBL" id="KAF2871086.1"/>
    </source>
</evidence>
<keyword evidence="2" id="KW-0058">Aromatic hydrocarbons catabolism</keyword>
<dbReference type="PANTHER" id="PTHR21661:SF35">
    <property type="entry name" value="EPOXIDE HYDROLASE"/>
    <property type="match status" value="1"/>
</dbReference>
<dbReference type="GO" id="GO:0004301">
    <property type="term" value="F:epoxide hydrolase activity"/>
    <property type="evidence" value="ECO:0007669"/>
    <property type="project" value="TreeGrafter"/>
</dbReference>
<feature type="active site" description="Proton donor" evidence="4">
    <location>
        <position position="318"/>
    </location>
</feature>
<dbReference type="Proteomes" id="UP000481861">
    <property type="component" value="Unassembled WGS sequence"/>
</dbReference>
<evidence type="ECO:0000256" key="3">
    <source>
        <dbReference type="ARBA" id="ARBA00022801"/>
    </source>
</evidence>
<dbReference type="InterPro" id="IPR016292">
    <property type="entry name" value="Epoxide_hydrolase"/>
</dbReference>
<dbReference type="Gene3D" id="3.40.50.1820">
    <property type="entry name" value="alpha/beta hydrolase"/>
    <property type="match status" value="1"/>
</dbReference>
<feature type="active site" description="Nucleophile" evidence="4">
    <location>
        <position position="182"/>
    </location>
</feature>
<name>A0A7C8I791_9PLEO</name>
<dbReference type="AlphaFoldDB" id="A0A7C8I791"/>
<dbReference type="PRINTS" id="PR00412">
    <property type="entry name" value="EPOXHYDRLASE"/>
</dbReference>
<dbReference type="SUPFAM" id="SSF53474">
    <property type="entry name" value="alpha/beta-Hydrolases"/>
    <property type="match status" value="1"/>
</dbReference>
<dbReference type="InterPro" id="IPR029058">
    <property type="entry name" value="AB_hydrolase_fold"/>
</dbReference>
<evidence type="ECO:0000313" key="7">
    <source>
        <dbReference type="Proteomes" id="UP000481861"/>
    </source>
</evidence>
<dbReference type="PANTHER" id="PTHR21661">
    <property type="entry name" value="EPOXIDE HYDROLASE 1-RELATED"/>
    <property type="match status" value="1"/>
</dbReference>
<accession>A0A7C8I791</accession>
<dbReference type="InterPro" id="IPR000639">
    <property type="entry name" value="Epox_hydrolase-like"/>
</dbReference>
<evidence type="ECO:0000256" key="4">
    <source>
        <dbReference type="PIRSR" id="PIRSR001112-1"/>
    </source>
</evidence>
<protein>
    <submittedName>
        <fullName evidence="6">Alpha/Beta hydrolase protein</fullName>
    </submittedName>
</protein>
<keyword evidence="7" id="KW-1185">Reference proteome</keyword>
<organism evidence="6 7">
    <name type="scientific">Massariosphaeria phaeospora</name>
    <dbReference type="NCBI Taxonomy" id="100035"/>
    <lineage>
        <taxon>Eukaryota</taxon>
        <taxon>Fungi</taxon>
        <taxon>Dikarya</taxon>
        <taxon>Ascomycota</taxon>
        <taxon>Pezizomycotina</taxon>
        <taxon>Dothideomycetes</taxon>
        <taxon>Pleosporomycetidae</taxon>
        <taxon>Pleosporales</taxon>
        <taxon>Pleosporales incertae sedis</taxon>
        <taxon>Massariosphaeria</taxon>
    </lineage>
</organism>
<keyword evidence="3 6" id="KW-0378">Hydrolase</keyword>
<dbReference type="Pfam" id="PF06441">
    <property type="entry name" value="EHN"/>
    <property type="match status" value="1"/>
</dbReference>
<gene>
    <name evidence="6" type="ORF">BDV95DRAFT_494697</name>
</gene>
<dbReference type="EMBL" id="JAADJZ010000012">
    <property type="protein sequence ID" value="KAF2871086.1"/>
    <property type="molecule type" value="Genomic_DNA"/>
</dbReference>